<evidence type="ECO:0000256" key="3">
    <source>
        <dbReference type="RuleBase" id="RU003968"/>
    </source>
</evidence>
<keyword evidence="2 3" id="KW-0274">FAD</keyword>
<dbReference type="OrthoDB" id="269227at2759"/>
<comment type="similarity">
    <text evidence="1 3">Belongs to the GMC oxidoreductase family.</text>
</comment>
<protein>
    <submittedName>
        <fullName evidence="8">Uncharacterized protein LOC106170227 isoform X1</fullName>
    </submittedName>
</protein>
<dbReference type="InterPro" id="IPR000172">
    <property type="entry name" value="GMC_OxRdtase_N"/>
</dbReference>
<dbReference type="InterPro" id="IPR012132">
    <property type="entry name" value="GMC_OxRdtase"/>
</dbReference>
<name>A0A1S3J504_LINAN</name>
<evidence type="ECO:0000259" key="6">
    <source>
        <dbReference type="PROSITE" id="PS00624"/>
    </source>
</evidence>
<feature type="transmembrane region" description="Helical" evidence="4">
    <location>
        <begin position="7"/>
        <end position="25"/>
    </location>
</feature>
<evidence type="ECO:0000313" key="8">
    <source>
        <dbReference type="RefSeq" id="XP_013405465.1"/>
    </source>
</evidence>
<dbReference type="GeneID" id="106170227"/>
<dbReference type="PANTHER" id="PTHR11552:SF227">
    <property type="entry name" value="GLUCOSE DEHYDROGENASE [FAD, QUINONE]-LIKE PROTEIN"/>
    <property type="match status" value="1"/>
</dbReference>
<dbReference type="STRING" id="7574.A0A1S3J504"/>
<evidence type="ECO:0000256" key="4">
    <source>
        <dbReference type="SAM" id="Phobius"/>
    </source>
</evidence>
<keyword evidence="4" id="KW-0472">Membrane</keyword>
<feature type="domain" description="Glucose-methanol-choline oxidoreductase N-terminal" evidence="5">
    <location>
        <begin position="120"/>
        <end position="143"/>
    </location>
</feature>
<feature type="binding site" evidence="2">
    <location>
        <position position="122"/>
    </location>
    <ligand>
        <name>FAD</name>
        <dbReference type="ChEBI" id="CHEBI:57692"/>
    </ligand>
</feature>
<dbReference type="Proteomes" id="UP000085678">
    <property type="component" value="Unplaced"/>
</dbReference>
<dbReference type="PANTHER" id="PTHR11552">
    <property type="entry name" value="GLUCOSE-METHANOL-CHOLINE GMC OXIDOREDUCTASE"/>
    <property type="match status" value="1"/>
</dbReference>
<dbReference type="Pfam" id="PF00732">
    <property type="entry name" value="GMC_oxred_N"/>
    <property type="match status" value="1"/>
</dbReference>
<dbReference type="GO" id="GO:0050660">
    <property type="term" value="F:flavin adenine dinucleotide binding"/>
    <property type="evidence" value="ECO:0007669"/>
    <property type="project" value="InterPro"/>
</dbReference>
<dbReference type="InterPro" id="IPR007867">
    <property type="entry name" value="GMC_OxRtase_C"/>
</dbReference>
<dbReference type="PROSITE" id="PS00624">
    <property type="entry name" value="GMC_OXRED_2"/>
    <property type="match status" value="1"/>
</dbReference>
<evidence type="ECO:0000256" key="2">
    <source>
        <dbReference type="PIRSR" id="PIRSR000137-2"/>
    </source>
</evidence>
<evidence type="ECO:0000313" key="7">
    <source>
        <dbReference type="Proteomes" id="UP000085678"/>
    </source>
</evidence>
<dbReference type="Gene3D" id="3.30.560.10">
    <property type="entry name" value="Glucose Oxidase, domain 3"/>
    <property type="match status" value="1"/>
</dbReference>
<organism evidence="7 8">
    <name type="scientific">Lingula anatina</name>
    <name type="common">Brachiopod</name>
    <name type="synonym">Lingula unguis</name>
    <dbReference type="NCBI Taxonomy" id="7574"/>
    <lineage>
        <taxon>Eukaryota</taxon>
        <taxon>Metazoa</taxon>
        <taxon>Spiralia</taxon>
        <taxon>Lophotrochozoa</taxon>
        <taxon>Brachiopoda</taxon>
        <taxon>Linguliformea</taxon>
        <taxon>Lingulata</taxon>
        <taxon>Lingulida</taxon>
        <taxon>Linguloidea</taxon>
        <taxon>Lingulidae</taxon>
        <taxon>Lingula</taxon>
    </lineage>
</organism>
<accession>A0A1S3J504</accession>
<dbReference type="InParanoid" id="A0A1S3J504"/>
<dbReference type="PIRSF" id="PIRSF000137">
    <property type="entry name" value="Alcohol_oxidase"/>
    <property type="match status" value="1"/>
</dbReference>
<comment type="cofactor">
    <cofactor evidence="2">
        <name>FAD</name>
        <dbReference type="ChEBI" id="CHEBI:57692"/>
    </cofactor>
</comment>
<dbReference type="GO" id="GO:0016614">
    <property type="term" value="F:oxidoreductase activity, acting on CH-OH group of donors"/>
    <property type="evidence" value="ECO:0007669"/>
    <property type="project" value="InterPro"/>
</dbReference>
<dbReference type="SUPFAM" id="SSF51905">
    <property type="entry name" value="FAD/NAD(P)-binding domain"/>
    <property type="match status" value="1"/>
</dbReference>
<keyword evidence="3" id="KW-0285">Flavoprotein</keyword>
<keyword evidence="4" id="KW-1133">Transmembrane helix</keyword>
<dbReference type="InterPro" id="IPR036188">
    <property type="entry name" value="FAD/NAD-bd_sf"/>
</dbReference>
<dbReference type="Pfam" id="PF05199">
    <property type="entry name" value="GMC_oxred_C"/>
    <property type="match status" value="1"/>
</dbReference>
<dbReference type="FunCoup" id="A0A1S3J504">
    <property type="interactions" value="65"/>
</dbReference>
<evidence type="ECO:0000256" key="1">
    <source>
        <dbReference type="ARBA" id="ARBA00010790"/>
    </source>
</evidence>
<keyword evidence="4" id="KW-0812">Transmembrane</keyword>
<gene>
    <name evidence="8" type="primary">LOC106170227</name>
</gene>
<sequence>MTMGWKFTGSIVVAVVAVFVYWKVFSGPSRIVEILDEEYDYIIVGAGSAGCVLANRLSEDSDSKVLLVEAGGEEKWNLLIDIPLLTPMTQLSDIDWQFKTVPQQHACKGMHNNQCRWPRGKVLGGSSCLNYMIYIRGSRHDFDQWAASGCEGWGYDDVLPYFMKSEDNTNAEYANSGFHGKGGPLTVSDSNVTELTSYFLESAKELNYPVIDVNGESQIGFMHSQATVNKGVRQSTAKAFLRPAMDRENLHISIKSHTKRVLIENKKAVGIEFIKDGTLRKVKARKEVILSAGSIGSPHILLLSGVGPKEHLRKFQIPVEADLPVGENLEDHIMTDIATFLIDKPLSITEDKVLSVSSFFDYLLYGKGQTESFMHRQSLTYLEFHVFLQASSKTLWKRALYMSIRKCLPSNCGLEGSAFFDTVREVPDAMSGMQLHLLASHPGNDPYKQYAANVNFQNEVFEAIHGGRAGMHGFSIFPILLHPKSRGTIRLKSTDPFEHPEIDPHYLEHPDDVKVMVEAMKLAIKVGNTTAFKKIGAQLSDRVLPSCSHHKPLSDDYLACYIHHITLTVYHPTSTCRMGAPADAMAVVDPQLRVKGIAGLRVADASIMPHVVSGNTNAPTIMIGEKAADLIRGKKMADKK</sequence>
<feature type="domain" description="Glucose-methanol-choline oxidoreductase N-terminal" evidence="6">
    <location>
        <begin position="293"/>
        <end position="307"/>
    </location>
</feature>
<evidence type="ECO:0000259" key="5">
    <source>
        <dbReference type="PROSITE" id="PS00623"/>
    </source>
</evidence>
<dbReference type="Gene3D" id="3.50.50.60">
    <property type="entry name" value="FAD/NAD(P)-binding domain"/>
    <property type="match status" value="1"/>
</dbReference>
<proteinExistence type="inferred from homology"/>
<dbReference type="AlphaFoldDB" id="A0A1S3J504"/>
<reference evidence="8" key="1">
    <citation type="submission" date="2025-08" db="UniProtKB">
        <authorList>
            <consortium name="RefSeq"/>
        </authorList>
    </citation>
    <scope>IDENTIFICATION</scope>
    <source>
        <tissue evidence="8">Gonads</tissue>
    </source>
</reference>
<dbReference type="KEGG" id="lak:106170227"/>
<keyword evidence="7" id="KW-1185">Reference proteome</keyword>
<dbReference type="SUPFAM" id="SSF54373">
    <property type="entry name" value="FAD-linked reductases, C-terminal domain"/>
    <property type="match status" value="1"/>
</dbReference>
<dbReference type="RefSeq" id="XP_013405465.1">
    <property type="nucleotide sequence ID" value="XM_013550011.1"/>
</dbReference>
<dbReference type="PROSITE" id="PS00623">
    <property type="entry name" value="GMC_OXRED_1"/>
    <property type="match status" value="1"/>
</dbReference>